<reference evidence="3 4" key="1">
    <citation type="submission" date="2019-04" db="EMBL/GenBank/DDBJ databases">
        <authorList>
            <person name="Alioto T."/>
            <person name="Alioto T."/>
        </authorList>
    </citation>
    <scope>NUCLEOTIDE SEQUENCE [LARGE SCALE GENOMIC DNA]</scope>
</reference>
<accession>A0A5E4CYA8</accession>
<feature type="compositionally biased region" description="Polar residues" evidence="1">
    <location>
        <begin position="12"/>
        <end position="26"/>
    </location>
</feature>
<evidence type="ECO:0000256" key="1">
    <source>
        <dbReference type="SAM" id="MobiDB-lite"/>
    </source>
</evidence>
<evidence type="ECO:0000313" key="3">
    <source>
        <dbReference type="EMBL" id="VTJ86069.1"/>
    </source>
</evidence>
<evidence type="ECO:0000313" key="4">
    <source>
        <dbReference type="Proteomes" id="UP000335636"/>
    </source>
</evidence>
<dbReference type="EMBL" id="WJEC01008531">
    <property type="protein sequence ID" value="KAF7461748.1"/>
    <property type="molecule type" value="Genomic_DNA"/>
</dbReference>
<keyword evidence="4" id="KW-1185">Reference proteome</keyword>
<sequence length="53" mass="5823">MNESKRAGYDEQLQSTDQNTASSSCGETADSPEFSRLVQVNKLTYSATSERTC</sequence>
<reference evidence="2" key="2">
    <citation type="submission" date="2020-08" db="EMBL/GenBank/DDBJ databases">
        <authorList>
            <person name="Shumante A."/>
            <person name="Zimin A.V."/>
            <person name="Puiu D."/>
            <person name="Salzberg S.L."/>
        </authorList>
    </citation>
    <scope>NUCLEOTIDE SEQUENCE</scope>
    <source>
        <strain evidence="2">WC2-LM</strain>
        <tissue evidence="2">Liver</tissue>
    </source>
</reference>
<dbReference type="EMBL" id="CABDUW010002257">
    <property type="protein sequence ID" value="VTJ86069.1"/>
    <property type="molecule type" value="Genomic_DNA"/>
</dbReference>
<dbReference type="AlphaFoldDB" id="A0A5E4CYA8"/>
<dbReference type="Proteomes" id="UP000335636">
    <property type="component" value="Unassembled WGS sequence"/>
</dbReference>
<evidence type="ECO:0000313" key="2">
    <source>
        <dbReference type="EMBL" id="KAF7461748.1"/>
    </source>
</evidence>
<organism evidence="3 4">
    <name type="scientific">Marmota monax</name>
    <name type="common">Woodchuck</name>
    <dbReference type="NCBI Taxonomy" id="9995"/>
    <lineage>
        <taxon>Eukaryota</taxon>
        <taxon>Metazoa</taxon>
        <taxon>Chordata</taxon>
        <taxon>Craniata</taxon>
        <taxon>Vertebrata</taxon>
        <taxon>Euteleostomi</taxon>
        <taxon>Mammalia</taxon>
        <taxon>Eutheria</taxon>
        <taxon>Euarchontoglires</taxon>
        <taxon>Glires</taxon>
        <taxon>Rodentia</taxon>
        <taxon>Sciuromorpha</taxon>
        <taxon>Sciuridae</taxon>
        <taxon>Xerinae</taxon>
        <taxon>Marmotini</taxon>
        <taxon>Marmota</taxon>
    </lineage>
</organism>
<proteinExistence type="predicted"/>
<dbReference type="Proteomes" id="UP000662637">
    <property type="component" value="Unassembled WGS sequence"/>
</dbReference>
<protein>
    <submittedName>
        <fullName evidence="3">Uncharacterized protein</fullName>
    </submittedName>
</protein>
<name>A0A5E4CYA8_MARMO</name>
<gene>
    <name evidence="2" type="ORF">GHT09_014159</name>
    <name evidence="3" type="ORF">MONAX_5E005108</name>
</gene>
<feature type="region of interest" description="Disordered" evidence="1">
    <location>
        <begin position="1"/>
        <end position="33"/>
    </location>
</feature>